<name>A0A9D7S9P1_9BACT</name>
<dbReference type="SUPFAM" id="SSF48317">
    <property type="entry name" value="Acid phosphatase/Vanadium-dependent haloperoxidase"/>
    <property type="match status" value="1"/>
</dbReference>
<accession>A0A9D7S9P1</accession>
<gene>
    <name evidence="2" type="ORF">IPO85_13750</name>
</gene>
<evidence type="ECO:0000313" key="2">
    <source>
        <dbReference type="EMBL" id="MBK9718547.1"/>
    </source>
</evidence>
<dbReference type="PANTHER" id="PTHR34599">
    <property type="entry name" value="PEROXIDASE-RELATED"/>
    <property type="match status" value="1"/>
</dbReference>
<evidence type="ECO:0000259" key="1">
    <source>
        <dbReference type="Pfam" id="PF01569"/>
    </source>
</evidence>
<dbReference type="CDD" id="cd03398">
    <property type="entry name" value="PAP2_haloperoxidase"/>
    <property type="match status" value="1"/>
</dbReference>
<feature type="domain" description="Phosphatidic acid phosphatase type 2/haloperoxidase" evidence="1">
    <location>
        <begin position="304"/>
        <end position="417"/>
    </location>
</feature>
<dbReference type="InterPro" id="IPR000326">
    <property type="entry name" value="PAP2/HPO"/>
</dbReference>
<dbReference type="AlphaFoldDB" id="A0A9D7S9P1"/>
<dbReference type="InterPro" id="IPR036938">
    <property type="entry name" value="PAP2/HPO_sf"/>
</dbReference>
<dbReference type="Proteomes" id="UP000808349">
    <property type="component" value="Unassembled WGS sequence"/>
</dbReference>
<evidence type="ECO:0000313" key="3">
    <source>
        <dbReference type="Proteomes" id="UP000808349"/>
    </source>
</evidence>
<dbReference type="EMBL" id="JADKFW010000010">
    <property type="protein sequence ID" value="MBK9718547.1"/>
    <property type="molecule type" value="Genomic_DNA"/>
</dbReference>
<dbReference type="Pfam" id="PF01569">
    <property type="entry name" value="PAP2"/>
    <property type="match status" value="1"/>
</dbReference>
<dbReference type="Gene3D" id="1.10.606.20">
    <property type="match status" value="1"/>
</dbReference>
<protein>
    <submittedName>
        <fullName evidence="2">Vanadium-dependent haloperoxidase</fullName>
    </submittedName>
</protein>
<dbReference type="PANTHER" id="PTHR34599:SF1">
    <property type="entry name" value="PHOSPHATIDIC ACID PHOSPHATASE TYPE 2_HALOPEROXIDASE DOMAIN-CONTAINING PROTEIN"/>
    <property type="match status" value="1"/>
</dbReference>
<proteinExistence type="predicted"/>
<sequence>MRNQWVLLLGFIFIFSNCKQDKGNLDASFLHHFTNKVLEISMEDIYSPPVASRVFVYPNLVCYEVMLNAQGKSIMNQLDTSWNKGLTLDTTHVNYSIAALQAYCVVAKKLVFSEYLVDSMMTELKIKISHYPTKVQKKSLDFGDVVGTKMIDWIKKDNYAYVKSASQYTMPQTDSTWIITPPNFDKALEPNWNSFRFILLDSLRQFYPPRPPVFSTNKQSEFYNEAFKVYQEGIKQDEEHHSIAKFWDCNPNEYFTSGHNTYFTHRLSPAGHWLNIAKERCLEGKLDFYNSSKVYASIGIAIFDGIISCWNAKFTEQLVRPITYINRNIDLKWTPFIQTPPFPEYTSGHSVISGASSTVLIHYFGDASFTDSTEVQFGIEARAFNSLTEAAEQASISRFYGGIHYLFGLSEGLKQGRSIGKHTVDKLELLSK</sequence>
<comment type="caution">
    <text evidence="2">The sequence shown here is derived from an EMBL/GenBank/DDBJ whole genome shotgun (WGS) entry which is preliminary data.</text>
</comment>
<dbReference type="InterPro" id="IPR052559">
    <property type="entry name" value="V-haloperoxidase"/>
</dbReference>
<reference evidence="2 3" key="1">
    <citation type="submission" date="2020-10" db="EMBL/GenBank/DDBJ databases">
        <title>Connecting structure to function with the recovery of over 1000 high-quality activated sludge metagenome-assembled genomes encoding full-length rRNA genes using long-read sequencing.</title>
        <authorList>
            <person name="Singleton C.M."/>
            <person name="Petriglieri F."/>
            <person name="Kristensen J.M."/>
            <person name="Kirkegaard R.H."/>
            <person name="Michaelsen T.Y."/>
            <person name="Andersen M.H."/>
            <person name="Karst S.M."/>
            <person name="Dueholm M.S."/>
            <person name="Nielsen P.H."/>
            <person name="Albertsen M."/>
        </authorList>
    </citation>
    <scope>NUCLEOTIDE SEQUENCE [LARGE SCALE GENOMIC DNA]</scope>
    <source>
        <strain evidence="2">Ribe_18-Q3-R11-54_BAT3C.373</strain>
    </source>
</reference>
<organism evidence="2 3">
    <name type="scientific">Candidatus Defluviibacterium haderslevense</name>
    <dbReference type="NCBI Taxonomy" id="2981993"/>
    <lineage>
        <taxon>Bacteria</taxon>
        <taxon>Pseudomonadati</taxon>
        <taxon>Bacteroidota</taxon>
        <taxon>Saprospiria</taxon>
        <taxon>Saprospirales</taxon>
        <taxon>Saprospiraceae</taxon>
        <taxon>Candidatus Defluviibacterium</taxon>
    </lineage>
</organism>